<evidence type="ECO:0000256" key="2">
    <source>
        <dbReference type="ARBA" id="ARBA00022946"/>
    </source>
</evidence>
<dbReference type="EC" id="1.2.4.4" evidence="4"/>
<dbReference type="AlphaFoldDB" id="F1LE20"/>
<protein>
    <recommendedName>
        <fullName evidence="4">2-oxoisovalerate dehydrogenase subunit alpha</fullName>
        <ecNumber evidence="4">1.2.4.4</ecNumber>
    </recommendedName>
    <alternativeName>
        <fullName evidence="4">Branched-chain alpha-keto acid dehydrogenase E1 component alpha chain</fullName>
    </alternativeName>
</protein>
<dbReference type="Pfam" id="PF00676">
    <property type="entry name" value="E1_dh"/>
    <property type="match status" value="1"/>
</dbReference>
<dbReference type="PANTHER" id="PTHR43380">
    <property type="entry name" value="2-OXOISOVALERATE DEHYDROGENASE SUBUNIT ALPHA, MITOCHONDRIAL"/>
    <property type="match status" value="1"/>
</dbReference>
<proteinExistence type="evidence at transcript level"/>
<organism evidence="6">
    <name type="scientific">Ascaris suum</name>
    <name type="common">Pig roundworm</name>
    <name type="synonym">Ascaris lumbricoides</name>
    <dbReference type="NCBI Taxonomy" id="6253"/>
    <lineage>
        <taxon>Eukaryota</taxon>
        <taxon>Metazoa</taxon>
        <taxon>Ecdysozoa</taxon>
        <taxon>Nematoda</taxon>
        <taxon>Chromadorea</taxon>
        <taxon>Rhabditida</taxon>
        <taxon>Spirurina</taxon>
        <taxon>Ascaridomorpha</taxon>
        <taxon>Ascaridoidea</taxon>
        <taxon>Ascarididae</taxon>
        <taxon>Ascaris</taxon>
    </lineage>
</organism>
<dbReference type="Gene3D" id="3.40.50.970">
    <property type="match status" value="1"/>
</dbReference>
<comment type="cofactor">
    <cofactor evidence="4">
        <name>thiamine diphosphate</name>
        <dbReference type="ChEBI" id="CHEBI:58937"/>
    </cofactor>
</comment>
<dbReference type="GO" id="GO:0009083">
    <property type="term" value="P:branched-chain amino acid catabolic process"/>
    <property type="evidence" value="ECO:0007669"/>
    <property type="project" value="TreeGrafter"/>
</dbReference>
<dbReference type="PANTHER" id="PTHR43380:SF1">
    <property type="entry name" value="2-OXOISOVALERATE DEHYDROGENASE SUBUNIT ALPHA, MITOCHONDRIAL"/>
    <property type="match status" value="1"/>
</dbReference>
<comment type="function">
    <text evidence="4">The branched-chain alpha-keto dehydrogenase complex catalyzes the overall conversion of alpha-keto acids to acyl-CoA and CO(2). It contains multiple copies of three enzymatic components: branched-chain alpha-keto acid decarboxylase (E1), lipoamide acyltransferase (E2) and lipoamide dehydrogenase (E3).</text>
</comment>
<keyword evidence="3 4" id="KW-0560">Oxidoreductase</keyword>
<keyword evidence="2" id="KW-0809">Transit peptide</keyword>
<dbReference type="InterPro" id="IPR050771">
    <property type="entry name" value="Alpha-ketoacid_DH_E1_comp"/>
</dbReference>
<keyword evidence="4" id="KW-0786">Thiamine pyrophosphate</keyword>
<accession>F1LE20</accession>
<dbReference type="GO" id="GO:0003863">
    <property type="term" value="F:branched-chain 2-oxo acid dehydrogenase activity"/>
    <property type="evidence" value="ECO:0007669"/>
    <property type="project" value="UniProtKB-EC"/>
</dbReference>
<evidence type="ECO:0000256" key="3">
    <source>
        <dbReference type="ARBA" id="ARBA00023002"/>
    </source>
</evidence>
<evidence type="ECO:0000256" key="4">
    <source>
        <dbReference type="RuleBase" id="RU365014"/>
    </source>
</evidence>
<comment type="catalytic activity">
    <reaction evidence="4">
        <text>N(6)-[(R)-lipoyl]-L-lysyl-[protein] + 3-methyl-2-oxobutanoate + H(+) = N(6)-[(R)-S(8)-2-methylpropanoyldihydrolipoyl]-L-lysyl-[protein] + CO2</text>
        <dbReference type="Rhea" id="RHEA:13457"/>
        <dbReference type="Rhea" id="RHEA-COMP:10474"/>
        <dbReference type="Rhea" id="RHEA-COMP:10497"/>
        <dbReference type="ChEBI" id="CHEBI:11851"/>
        <dbReference type="ChEBI" id="CHEBI:15378"/>
        <dbReference type="ChEBI" id="CHEBI:16526"/>
        <dbReference type="ChEBI" id="CHEBI:83099"/>
        <dbReference type="ChEBI" id="CHEBI:83142"/>
        <dbReference type="EC" id="1.2.4.4"/>
    </reaction>
</comment>
<dbReference type="InterPro" id="IPR029061">
    <property type="entry name" value="THDP-binding"/>
</dbReference>
<dbReference type="EMBL" id="JI179936">
    <property type="protein sequence ID" value="ADY48374.1"/>
    <property type="molecule type" value="mRNA"/>
</dbReference>
<dbReference type="InterPro" id="IPR001017">
    <property type="entry name" value="DH_E1"/>
</dbReference>
<evidence type="ECO:0000256" key="1">
    <source>
        <dbReference type="ARBA" id="ARBA00008646"/>
    </source>
</evidence>
<comment type="similarity">
    <text evidence="1 4">Belongs to the BCKDHA family.</text>
</comment>
<name>F1LE20_ASCSU</name>
<feature type="domain" description="Dehydrogenase E1 component" evidence="5">
    <location>
        <begin position="2"/>
        <end position="147"/>
    </location>
</feature>
<dbReference type="SUPFAM" id="SSF52518">
    <property type="entry name" value="Thiamin diphosphate-binding fold (THDP-binding)"/>
    <property type="match status" value="1"/>
</dbReference>
<sequence length="148" mass="16126">MPQAVGSAYAFKRAKNGRVVIVYYGDGAASEGDAHAAYGFAGTLKCPVVFFCRNNGYAISTPTSEQYGGDGIASMGPPHALNTIRVDGNDFFAVYNVTKAAREMALQNQPVMIEAMTYRAGHHSTSDDSTLYRSREEVMTWKSKENPR</sequence>
<evidence type="ECO:0000259" key="5">
    <source>
        <dbReference type="Pfam" id="PF00676"/>
    </source>
</evidence>
<reference evidence="6" key="1">
    <citation type="journal article" date="2011" name="Genome Res.">
        <title>Deep small RNA sequencing from the nematode Ascaris reveals conservation, functional diversification, and novel developmental profiles.</title>
        <authorList>
            <person name="Wang J."/>
            <person name="Czech B."/>
            <person name="Crunk A."/>
            <person name="Wallace A."/>
            <person name="Mitreva M."/>
            <person name="Hannon G.J."/>
            <person name="Davis R.E."/>
        </authorList>
    </citation>
    <scope>NUCLEOTIDE SEQUENCE</scope>
</reference>
<evidence type="ECO:0000313" key="6">
    <source>
        <dbReference type="EMBL" id="ADY48374.1"/>
    </source>
</evidence>
<dbReference type="CDD" id="cd02000">
    <property type="entry name" value="TPP_E1_PDC_ADC_BCADC"/>
    <property type="match status" value="1"/>
</dbReference>